<keyword evidence="7" id="KW-1185">Reference proteome</keyword>
<dbReference type="NCBIfam" id="TIGR01746">
    <property type="entry name" value="Thioester-redct"/>
    <property type="match status" value="1"/>
</dbReference>
<dbReference type="InterPro" id="IPR045851">
    <property type="entry name" value="AMP-bd_C_sf"/>
</dbReference>
<feature type="domain" description="Carrier" evidence="5">
    <location>
        <begin position="1396"/>
        <end position="1471"/>
    </location>
</feature>
<dbReference type="NCBIfam" id="TIGR01733">
    <property type="entry name" value="AA-adenyl-dom"/>
    <property type="match status" value="1"/>
</dbReference>
<dbReference type="InterPro" id="IPR010080">
    <property type="entry name" value="Thioester_reductase-like_dom"/>
</dbReference>
<dbReference type="Gene3D" id="1.10.1200.10">
    <property type="entry name" value="ACP-like"/>
    <property type="match status" value="1"/>
</dbReference>
<keyword evidence="3" id="KW-0436">Ligase</keyword>
<dbReference type="OrthoDB" id="6297021at2"/>
<organism evidence="6 7">
    <name type="scientific">Paraburkholderia ribeironis</name>
    <dbReference type="NCBI Taxonomy" id="1247936"/>
    <lineage>
        <taxon>Bacteria</taxon>
        <taxon>Pseudomonadati</taxon>
        <taxon>Pseudomonadota</taxon>
        <taxon>Betaproteobacteria</taxon>
        <taxon>Burkholderiales</taxon>
        <taxon>Burkholderiaceae</taxon>
        <taxon>Paraburkholderia</taxon>
    </lineage>
</organism>
<dbReference type="InterPro" id="IPR042099">
    <property type="entry name" value="ANL_N_sf"/>
</dbReference>
<dbReference type="GO" id="GO:0031177">
    <property type="term" value="F:phosphopantetheine binding"/>
    <property type="evidence" value="ECO:0007669"/>
    <property type="project" value="TreeGrafter"/>
</dbReference>
<dbReference type="InterPro" id="IPR023213">
    <property type="entry name" value="CAT-like_dom_sf"/>
</dbReference>
<dbReference type="InterPro" id="IPR000873">
    <property type="entry name" value="AMP-dep_synth/lig_dom"/>
</dbReference>
<keyword evidence="1" id="KW-0596">Phosphopantetheine</keyword>
<dbReference type="GO" id="GO:0043041">
    <property type="term" value="P:amino acid activation for nonribosomal peptide biosynthetic process"/>
    <property type="evidence" value="ECO:0007669"/>
    <property type="project" value="TreeGrafter"/>
</dbReference>
<dbReference type="STRING" id="1247936.BN2475_170083"/>
<evidence type="ECO:0000256" key="4">
    <source>
        <dbReference type="ARBA" id="ARBA00022679"/>
    </source>
</evidence>
<dbReference type="PROSITE" id="PS50075">
    <property type="entry name" value="CARRIER"/>
    <property type="match status" value="1"/>
</dbReference>
<dbReference type="SUPFAM" id="SSF53335">
    <property type="entry name" value="S-adenosyl-L-methionine-dependent methyltransferases"/>
    <property type="match status" value="1"/>
</dbReference>
<dbReference type="CDD" id="cd17643">
    <property type="entry name" value="A_NRPS_Cytc1-like"/>
    <property type="match status" value="1"/>
</dbReference>
<dbReference type="Gene3D" id="3.30.300.30">
    <property type="match status" value="2"/>
</dbReference>
<reference evidence="6 7" key="1">
    <citation type="submission" date="2016-12" db="EMBL/GenBank/DDBJ databases">
        <authorList>
            <person name="Song W.-J."/>
            <person name="Kurnit D.M."/>
        </authorList>
    </citation>
    <scope>NUCLEOTIDE SEQUENCE [LARGE SCALE GENOMIC DNA]</scope>
    <source>
        <strain evidence="6 7">STM7296</strain>
    </source>
</reference>
<dbReference type="PANTHER" id="PTHR45527">
    <property type="entry name" value="NONRIBOSOMAL PEPTIDE SYNTHETASE"/>
    <property type="match status" value="1"/>
</dbReference>
<dbReference type="InterPro" id="IPR036736">
    <property type="entry name" value="ACP-like_sf"/>
</dbReference>
<dbReference type="InterPro" id="IPR020845">
    <property type="entry name" value="AMP-binding_CS"/>
</dbReference>
<dbReference type="CDD" id="cd05235">
    <property type="entry name" value="SDR_e1"/>
    <property type="match status" value="1"/>
</dbReference>
<dbReference type="Gene3D" id="3.40.50.720">
    <property type="entry name" value="NAD(P)-binding Rossmann-like Domain"/>
    <property type="match status" value="1"/>
</dbReference>
<dbReference type="CDD" id="cd02440">
    <property type="entry name" value="AdoMet_MTases"/>
    <property type="match status" value="1"/>
</dbReference>
<dbReference type="SUPFAM" id="SSF51735">
    <property type="entry name" value="NAD(P)-binding Rossmann-fold domains"/>
    <property type="match status" value="1"/>
</dbReference>
<dbReference type="Gene3D" id="3.40.50.150">
    <property type="entry name" value="Vaccinia Virus protein VP39"/>
    <property type="match status" value="1"/>
</dbReference>
<dbReference type="GO" id="GO:0016874">
    <property type="term" value="F:ligase activity"/>
    <property type="evidence" value="ECO:0007669"/>
    <property type="project" value="UniProtKB-KW"/>
</dbReference>
<dbReference type="Gene3D" id="3.30.559.10">
    <property type="entry name" value="Chloramphenicol acetyltransferase-like domain"/>
    <property type="match status" value="1"/>
</dbReference>
<dbReference type="Pfam" id="PF00668">
    <property type="entry name" value="Condensation"/>
    <property type="match status" value="1"/>
</dbReference>
<evidence type="ECO:0000256" key="3">
    <source>
        <dbReference type="ARBA" id="ARBA00022598"/>
    </source>
</evidence>
<evidence type="ECO:0000256" key="1">
    <source>
        <dbReference type="ARBA" id="ARBA00022450"/>
    </source>
</evidence>
<dbReference type="Gene3D" id="3.40.50.12780">
    <property type="entry name" value="N-terminal domain of ligase-like"/>
    <property type="match status" value="1"/>
</dbReference>
<dbReference type="Gene3D" id="3.30.559.30">
    <property type="entry name" value="Nonribosomal peptide synthetase, condensation domain"/>
    <property type="match status" value="1"/>
</dbReference>
<dbReference type="FunFam" id="3.40.50.12780:FF:000012">
    <property type="entry name" value="Non-ribosomal peptide synthetase"/>
    <property type="match status" value="1"/>
</dbReference>
<dbReference type="InterPro" id="IPR001242">
    <property type="entry name" value="Condensation_dom"/>
</dbReference>
<dbReference type="RefSeq" id="WP_094779199.1">
    <property type="nucleotide sequence ID" value="NZ_CYGX02000017.1"/>
</dbReference>
<name>A0A1N7RUN7_9BURK</name>
<dbReference type="Pfam" id="PF00501">
    <property type="entry name" value="AMP-binding"/>
    <property type="match status" value="1"/>
</dbReference>
<accession>A0A1N7RUN7</accession>
<keyword evidence="4" id="KW-0808">Transferase</keyword>
<dbReference type="FunFam" id="3.40.50.980:FF:000001">
    <property type="entry name" value="Non-ribosomal peptide synthetase"/>
    <property type="match status" value="1"/>
</dbReference>
<dbReference type="Pfam" id="PF07993">
    <property type="entry name" value="NAD_binding_4"/>
    <property type="match status" value="1"/>
</dbReference>
<evidence type="ECO:0000313" key="7">
    <source>
        <dbReference type="Proteomes" id="UP000187012"/>
    </source>
</evidence>
<dbReference type="PROSITE" id="PS00455">
    <property type="entry name" value="AMP_BINDING"/>
    <property type="match status" value="1"/>
</dbReference>
<dbReference type="InterPro" id="IPR009081">
    <property type="entry name" value="PP-bd_ACP"/>
</dbReference>
<dbReference type="InterPro" id="IPR036291">
    <property type="entry name" value="NAD(P)-bd_dom_sf"/>
</dbReference>
<gene>
    <name evidence="6" type="ORF">BN2475_170083</name>
</gene>
<dbReference type="InterPro" id="IPR010071">
    <property type="entry name" value="AA_adenyl_dom"/>
</dbReference>
<dbReference type="InterPro" id="IPR013120">
    <property type="entry name" value="FAR_NAD-bd"/>
</dbReference>
<proteinExistence type="predicted"/>
<dbReference type="SUPFAM" id="SSF56801">
    <property type="entry name" value="Acetyl-CoA synthetase-like"/>
    <property type="match status" value="1"/>
</dbReference>
<protein>
    <submittedName>
        <fullName evidence="6">Putative Non ribosomal peptide synthetase</fullName>
    </submittedName>
</protein>
<dbReference type="GO" id="GO:0005737">
    <property type="term" value="C:cytoplasm"/>
    <property type="evidence" value="ECO:0007669"/>
    <property type="project" value="TreeGrafter"/>
</dbReference>
<dbReference type="PANTHER" id="PTHR45527:SF1">
    <property type="entry name" value="FATTY ACID SYNTHASE"/>
    <property type="match status" value="1"/>
</dbReference>
<evidence type="ECO:0000313" key="6">
    <source>
        <dbReference type="EMBL" id="SIT38826.1"/>
    </source>
</evidence>
<dbReference type="InterPro" id="IPR029063">
    <property type="entry name" value="SAM-dependent_MTases_sf"/>
</dbReference>
<dbReference type="SUPFAM" id="SSF52777">
    <property type="entry name" value="CoA-dependent acyltransferases"/>
    <property type="match status" value="2"/>
</dbReference>
<dbReference type="GO" id="GO:0016740">
    <property type="term" value="F:transferase activity"/>
    <property type="evidence" value="ECO:0007669"/>
    <property type="project" value="UniProtKB-KW"/>
</dbReference>
<evidence type="ECO:0000259" key="5">
    <source>
        <dbReference type="PROSITE" id="PS50075"/>
    </source>
</evidence>
<dbReference type="CDD" id="cd19531">
    <property type="entry name" value="LCL_NRPS-like"/>
    <property type="match status" value="1"/>
</dbReference>
<dbReference type="EMBL" id="CYGX02000017">
    <property type="protein sequence ID" value="SIT38826.1"/>
    <property type="molecule type" value="Genomic_DNA"/>
</dbReference>
<dbReference type="InterPro" id="IPR013217">
    <property type="entry name" value="Methyltransf_12"/>
</dbReference>
<dbReference type="SUPFAM" id="SSF47336">
    <property type="entry name" value="ACP-like"/>
    <property type="match status" value="1"/>
</dbReference>
<keyword evidence="2" id="KW-0597">Phosphoprotein</keyword>
<dbReference type="Pfam" id="PF00550">
    <property type="entry name" value="PP-binding"/>
    <property type="match status" value="1"/>
</dbReference>
<sequence>MSDVKQALAARLLTRRGSAAELIAPLPPDTPPPLALAQERLWFVDQLAPNTSINNLAGAALLDGALDAIALRKALTAVIARHAPLRSRFVAIDGKPQVKLGEATDFLWATHDFAELPAIKSEQLAIHDIESWARVPFNLTNGPLVRAHLYQLAQDRHLFGLVIHHIACDGWSLQIMMRELAAFYAVEIAGAAPPPPLGISYYDYAAWQRHQFDTKGIARKLHYWQQQFLTLPPPAFPRPDTLSGQAGARQTIQLSSALTEQMAVFCRDQGSTPFMILLAVFKVLLHRWGRETDLCVGTPVANRDRSDIENHIGFFVNLLPLRTDLGGNPSFRTVLARVRATAMAGFSHQDLPFEVLVRNLQPEWQSGWRRLVQVVFAYHQASPAADQRLLAQGLRFAPRDVYNGTALFDLMLSVQADPTGDRVTLEYAIGVMELETAGHLLTAFRTLLADALARPDVPIYALALHDRDSVIREAARGRRQTVHRPDRTLQSAFSAVAARAGLAPAVTCGDKTLSYEELDRRSDRLARLLMARGVKPEERVGLCLERSVELIVALIGILKAGAAYVPMDPAYPPDRLALLIELSTPTKIVTQRGLLADGPELIYIDEMECAVPDTPLPVCRVENAAYVMFTSGSTGTPKGVVVTHGGVLRLFDAAGPLIDAGPDDSWSLFHSISFDFSVWELWGALLHGGRLVVVPAPIARDPLAFRDLILTAGISVLNQTPSAFRGLMRSILDDHAGLNRLRLVIFGGEALSPALLRPWVAKFGADRPKLINMYGITETTVHVTHWQLTERDIVNSATSIIGRPLNDLDLFIVDDQGQPVPPGMSGEIIVGGAGLARGYLDQPGLTAERFIASSLSAVGERLYRTGDLARRLPNGELEFLGRIDHQLKNRGFRVEPGEIEAALREHEGVADCVVCDKPGADRARKLVGYVVPRMLAGNEGERTATISHYREVFDNAYRMGTDDRERVPFNTAGWIHSDSGKAIDAAEMHEWVDQTVARILALSPRSILEIGCGLGLLALPLTEAGVSYLGTDISWCALNHVRSLAAERRLDRAAFELRAADDFSGLASGSVDVVVLNSVIQYFPDQTYLQRVLDSALNLVGATGTVFVGDVPSLPLIRAFHTAVARHRAGAGAQTGAVAKAVRQALADERELRAAPLLFESMVPHGYADIRIKQGRHQNEMTRFRYDVVLYPIAGPALEPERSLLWSELDNPLETLTRIFKHPGEALIEILAVPNQRVWAENLLAEWLGKGLEGHLDSLVEHAATLAEAAGAVDPDAVRDLAERSGYAARIAPSANGGPAAMDLLFSRAPLDPRRPWRRPIARQDAILVNDPFQTGRRRELIAALRAHLVARLPTYMVPDILMPVPALPLTTNGKLDLRALPPPDFSRATATVGRPPQGDDERRLAVLWRALLGTNTIAATDDFWELGGHSLLAARLMFQIETEFGVRLPLMTLFSDSSLGGMASLISQAADSVPGDRDSVDFWRHEARLASDIAPSTQCSDRRALLLTGATGFLGTYLLGEALADDRFEAVYCLVRAADAVEGSMRLSARLQVRGLWRDRFASRLIVVPGDLEQPLLGLSEANFTALADHIGLILHNGCRVNFLEPYDQLRGANVAGTEALLRLACTGPAKPFHYVSSLGVFDDGDMDARYGIFEERRPGCPHTLDDAYSKSKWVAEEMVRTAGERGLPTTVLRPSRIGGHSRTGDCRSDDLLWLVVRAALAVGALPDLDLPLDVVPVDYVARACIAIAISEKGSGRALHLNNPHPPRFRMMAGWLADAGYQLDLLPYSEWRERVVTQARSHPNTLNNAVAVRLEPLLATTAPDDMVAARCAWADCTNALKLLGNSMDPCPQLDGSQIARCIQVLKAG</sequence>
<dbReference type="GO" id="GO:0009403">
    <property type="term" value="P:toxin biosynthetic process"/>
    <property type="evidence" value="ECO:0007669"/>
    <property type="project" value="UniProtKB-ARBA"/>
</dbReference>
<dbReference type="Proteomes" id="UP000187012">
    <property type="component" value="Unassembled WGS sequence"/>
</dbReference>
<dbReference type="Pfam" id="PF08242">
    <property type="entry name" value="Methyltransf_12"/>
    <property type="match status" value="1"/>
</dbReference>
<evidence type="ECO:0000256" key="2">
    <source>
        <dbReference type="ARBA" id="ARBA00022553"/>
    </source>
</evidence>